<keyword evidence="5" id="KW-1185">Reference proteome</keyword>
<evidence type="ECO:0000313" key="2">
    <source>
        <dbReference type="EMBL" id="KFF10846.1"/>
    </source>
</evidence>
<dbReference type="STRING" id="991.IW20_20375"/>
<name>A0A086A2D2_FLAHY</name>
<dbReference type="Gene3D" id="1.10.150.290">
    <property type="entry name" value="S-adenosyl-L-methionine-dependent methyltransferases"/>
    <property type="match status" value="1"/>
</dbReference>
<proteinExistence type="predicted"/>
<dbReference type="eggNOG" id="COG4106">
    <property type="taxonomic scope" value="Bacteria"/>
</dbReference>
<dbReference type="InterPro" id="IPR029063">
    <property type="entry name" value="SAM-dependent_MTases_sf"/>
</dbReference>
<dbReference type="GO" id="GO:0030798">
    <property type="term" value="F:trans-aconitate 2-methyltransferase activity"/>
    <property type="evidence" value="ECO:0007669"/>
    <property type="project" value="InterPro"/>
</dbReference>
<dbReference type="PANTHER" id="PTHR43861:SF1">
    <property type="entry name" value="TRANS-ACONITATE 2-METHYLTRANSFERASE"/>
    <property type="match status" value="1"/>
</dbReference>
<dbReference type="Proteomes" id="UP000198424">
    <property type="component" value="Unassembled WGS sequence"/>
</dbReference>
<reference evidence="2 4" key="1">
    <citation type="submission" date="2014-07" db="EMBL/GenBank/DDBJ databases">
        <title>Genome of Flavobacterium hydatis DSM 2063.</title>
        <authorList>
            <person name="Pipes S.E."/>
            <person name="Stropko S.J."/>
            <person name="Newman J.D."/>
        </authorList>
    </citation>
    <scope>NUCLEOTIDE SEQUENCE [LARGE SCALE GENOMIC DNA]</scope>
    <source>
        <strain evidence="2 4">DSM 2063</strain>
    </source>
</reference>
<accession>A0A086A2D2</accession>
<evidence type="ECO:0000313" key="5">
    <source>
        <dbReference type="Proteomes" id="UP000198424"/>
    </source>
</evidence>
<dbReference type="EMBL" id="JPRM01000037">
    <property type="protein sequence ID" value="KFF10846.1"/>
    <property type="molecule type" value="Genomic_DNA"/>
</dbReference>
<dbReference type="PANTHER" id="PTHR43861">
    <property type="entry name" value="TRANS-ACONITATE 2-METHYLTRANSFERASE-RELATED"/>
    <property type="match status" value="1"/>
</dbReference>
<dbReference type="CDD" id="cd02440">
    <property type="entry name" value="AdoMet_MTases"/>
    <property type="match status" value="1"/>
</dbReference>
<evidence type="ECO:0000259" key="1">
    <source>
        <dbReference type="Pfam" id="PF13847"/>
    </source>
</evidence>
<keyword evidence="2" id="KW-0489">Methyltransferase</keyword>
<comment type="caution">
    <text evidence="2">The sequence shown here is derived from an EMBL/GenBank/DDBJ whole genome shotgun (WGS) entry which is preliminary data.</text>
</comment>
<sequence>MAWNPEKYNEFKALRYKPFFDLVAHILDKPNMKVIDLGCGTGELTNMLSQKLTNPSVKGIDSSKEMLEKAKEFTAIQFDQKTIEEQINTGKKWDLVFANASIQWVDNHEELFPKIISLLNPDGQLAIQMPCQNENLLNQIVIELVQEEPYKSALNNWKRLSPVLTMDDYAQILFENGGTDIVIYQKVYPMIANTHDELYEFILGSTLVPYFERLQGEIKEQFIKEFKNRIAKRFPKTPSLYAFKRILLYARF</sequence>
<evidence type="ECO:0000313" key="4">
    <source>
        <dbReference type="Proteomes" id="UP000028712"/>
    </source>
</evidence>
<keyword evidence="2" id="KW-0808">Transferase</keyword>
<dbReference type="RefSeq" id="WP_035626519.1">
    <property type="nucleotide sequence ID" value="NZ_JBEWQG010000005.1"/>
</dbReference>
<protein>
    <submittedName>
        <fullName evidence="2">Trans-aconitate methyltransferase</fullName>
    </submittedName>
</protein>
<dbReference type="OrthoDB" id="9789123at2"/>
<gene>
    <name evidence="3" type="ORF">B0A62_09960</name>
    <name evidence="2" type="ORF">IW20_20375</name>
</gene>
<dbReference type="Pfam" id="PF13847">
    <property type="entry name" value="Methyltransf_31"/>
    <property type="match status" value="1"/>
</dbReference>
<evidence type="ECO:0000313" key="3">
    <source>
        <dbReference type="EMBL" id="OXA94515.1"/>
    </source>
</evidence>
<dbReference type="GO" id="GO:0032259">
    <property type="term" value="P:methylation"/>
    <property type="evidence" value="ECO:0007669"/>
    <property type="project" value="UniProtKB-KW"/>
</dbReference>
<dbReference type="Gene3D" id="3.40.50.150">
    <property type="entry name" value="Vaccinia Virus protein VP39"/>
    <property type="match status" value="1"/>
</dbReference>
<organism evidence="2 4">
    <name type="scientific">Flavobacterium hydatis</name>
    <name type="common">Cytophaga aquatilis</name>
    <dbReference type="NCBI Taxonomy" id="991"/>
    <lineage>
        <taxon>Bacteria</taxon>
        <taxon>Pseudomonadati</taxon>
        <taxon>Bacteroidota</taxon>
        <taxon>Flavobacteriia</taxon>
        <taxon>Flavobacteriales</taxon>
        <taxon>Flavobacteriaceae</taxon>
        <taxon>Flavobacterium</taxon>
    </lineage>
</organism>
<feature type="domain" description="Methyltransferase" evidence="1">
    <location>
        <begin position="29"/>
        <end position="148"/>
    </location>
</feature>
<dbReference type="Proteomes" id="UP000028712">
    <property type="component" value="Unassembled WGS sequence"/>
</dbReference>
<dbReference type="InterPro" id="IPR025714">
    <property type="entry name" value="Methyltranfer_dom"/>
</dbReference>
<dbReference type="SUPFAM" id="SSF53335">
    <property type="entry name" value="S-adenosyl-L-methionine-dependent methyltransferases"/>
    <property type="match status" value="1"/>
</dbReference>
<reference evidence="3 5" key="2">
    <citation type="submission" date="2016-11" db="EMBL/GenBank/DDBJ databases">
        <title>Whole genomes of Flavobacteriaceae.</title>
        <authorList>
            <person name="Stine C."/>
            <person name="Li C."/>
            <person name="Tadesse D."/>
        </authorList>
    </citation>
    <scope>NUCLEOTIDE SEQUENCE [LARGE SCALE GENOMIC DNA]</scope>
    <source>
        <strain evidence="3 5">ATCC 29551</strain>
    </source>
</reference>
<dbReference type="InterPro" id="IPR023149">
    <property type="entry name" value="Trans_acon_MeTrfase_C"/>
</dbReference>
<dbReference type="AlphaFoldDB" id="A0A086A2D2"/>
<dbReference type="EMBL" id="MUGY01000009">
    <property type="protein sequence ID" value="OXA94515.1"/>
    <property type="molecule type" value="Genomic_DNA"/>
</dbReference>